<dbReference type="PROSITE" id="PS00211">
    <property type="entry name" value="ABC_TRANSPORTER_1"/>
    <property type="match status" value="1"/>
</dbReference>
<name>A0A5D8QAA9_9THEO</name>
<dbReference type="InterPro" id="IPR003439">
    <property type="entry name" value="ABC_transporter-like_ATP-bd"/>
</dbReference>
<evidence type="ECO:0000256" key="8">
    <source>
        <dbReference type="ARBA" id="ARBA00022840"/>
    </source>
</evidence>
<dbReference type="PANTHER" id="PTHR43790:SF9">
    <property type="entry name" value="GALACTOFURANOSE TRANSPORTER ATP-BINDING PROTEIN YTFR"/>
    <property type="match status" value="1"/>
</dbReference>
<dbReference type="Gene3D" id="3.40.50.300">
    <property type="entry name" value="P-loop containing nucleotide triphosphate hydrolases"/>
    <property type="match status" value="2"/>
</dbReference>
<gene>
    <name evidence="12" type="ORF">FWJ32_12870</name>
</gene>
<evidence type="ECO:0000256" key="9">
    <source>
        <dbReference type="ARBA" id="ARBA00022967"/>
    </source>
</evidence>
<dbReference type="InterPro" id="IPR050107">
    <property type="entry name" value="ABC_carbohydrate_import_ATPase"/>
</dbReference>
<feature type="domain" description="ABC transporter" evidence="11">
    <location>
        <begin position="251"/>
        <end position="494"/>
    </location>
</feature>
<evidence type="ECO:0000256" key="10">
    <source>
        <dbReference type="ARBA" id="ARBA00023136"/>
    </source>
</evidence>
<evidence type="ECO:0000256" key="7">
    <source>
        <dbReference type="ARBA" id="ARBA00022741"/>
    </source>
</evidence>
<evidence type="ECO:0000256" key="4">
    <source>
        <dbReference type="ARBA" id="ARBA00022475"/>
    </source>
</evidence>
<dbReference type="Pfam" id="PF00005">
    <property type="entry name" value="ABC_tran"/>
    <property type="match status" value="2"/>
</dbReference>
<dbReference type="Proteomes" id="UP000322976">
    <property type="component" value="Unassembled WGS sequence"/>
</dbReference>
<dbReference type="CDD" id="cd03216">
    <property type="entry name" value="ABC_Carb_Monos_I"/>
    <property type="match status" value="1"/>
</dbReference>
<proteinExistence type="predicted"/>
<organism evidence="12 13">
    <name type="scientific">Calorimonas adulescens</name>
    <dbReference type="NCBI Taxonomy" id="2606906"/>
    <lineage>
        <taxon>Bacteria</taxon>
        <taxon>Bacillati</taxon>
        <taxon>Bacillota</taxon>
        <taxon>Clostridia</taxon>
        <taxon>Thermoanaerobacterales</taxon>
        <taxon>Thermoanaerobacteraceae</taxon>
        <taxon>Calorimonas</taxon>
    </lineage>
</organism>
<accession>A0A5D8QAA9</accession>
<dbReference type="FunFam" id="3.40.50.300:FF:000126">
    <property type="entry name" value="Galactose/methyl galactoside import ATP-binding protein MglA"/>
    <property type="match status" value="1"/>
</dbReference>
<reference evidence="12 13" key="1">
    <citation type="submission" date="2019-08" db="EMBL/GenBank/DDBJ databases">
        <title>Calorimonas adulescens gen. nov., sp. nov., an anaerobic thermophilic bacterium from Sakhalin hot spring.</title>
        <authorList>
            <person name="Khomyakova M.A."/>
            <person name="Merkel A.Y."/>
            <person name="Novikov A."/>
            <person name="Bonch-Osmolovskaya E.A."/>
            <person name="Slobodkin A.I."/>
        </authorList>
    </citation>
    <scope>NUCLEOTIDE SEQUENCE [LARGE SCALE GENOMIC DNA]</scope>
    <source>
        <strain evidence="12 13">A05MB</strain>
    </source>
</reference>
<evidence type="ECO:0000256" key="1">
    <source>
        <dbReference type="ARBA" id="ARBA00004202"/>
    </source>
</evidence>
<dbReference type="EMBL" id="VTPS01000034">
    <property type="protein sequence ID" value="TZE80288.1"/>
    <property type="molecule type" value="Genomic_DNA"/>
</dbReference>
<keyword evidence="3" id="KW-0813">Transport</keyword>
<keyword evidence="10" id="KW-0472">Membrane</keyword>
<dbReference type="GO" id="GO:0005524">
    <property type="term" value="F:ATP binding"/>
    <property type="evidence" value="ECO:0007669"/>
    <property type="project" value="UniProtKB-KW"/>
</dbReference>
<dbReference type="AlphaFoldDB" id="A0A5D8QAA9"/>
<dbReference type="InterPro" id="IPR003593">
    <property type="entry name" value="AAA+_ATPase"/>
</dbReference>
<keyword evidence="4" id="KW-1003">Cell membrane</keyword>
<keyword evidence="9" id="KW-1278">Translocase</keyword>
<keyword evidence="7" id="KW-0547">Nucleotide-binding</keyword>
<evidence type="ECO:0000259" key="11">
    <source>
        <dbReference type="PROSITE" id="PS50893"/>
    </source>
</evidence>
<keyword evidence="8 12" id="KW-0067">ATP-binding</keyword>
<evidence type="ECO:0000256" key="6">
    <source>
        <dbReference type="ARBA" id="ARBA00022737"/>
    </source>
</evidence>
<dbReference type="GO" id="GO:0005886">
    <property type="term" value="C:plasma membrane"/>
    <property type="evidence" value="ECO:0007669"/>
    <property type="project" value="UniProtKB-SubCell"/>
</dbReference>
<dbReference type="RefSeq" id="WP_149546369.1">
    <property type="nucleotide sequence ID" value="NZ_VTPS01000034.1"/>
</dbReference>
<feature type="domain" description="ABC transporter" evidence="11">
    <location>
        <begin position="4"/>
        <end position="241"/>
    </location>
</feature>
<keyword evidence="5" id="KW-0762">Sugar transport</keyword>
<comment type="subcellular location">
    <subcellularLocation>
        <location evidence="2">Cell inner membrane</location>
    </subcellularLocation>
    <subcellularLocation>
        <location evidence="1">Cell membrane</location>
        <topology evidence="1">Peripheral membrane protein</topology>
    </subcellularLocation>
</comment>
<keyword evidence="6" id="KW-0677">Repeat</keyword>
<dbReference type="CDD" id="cd03215">
    <property type="entry name" value="ABC_Carb_Monos_II"/>
    <property type="match status" value="1"/>
</dbReference>
<evidence type="ECO:0000256" key="3">
    <source>
        <dbReference type="ARBA" id="ARBA00022448"/>
    </source>
</evidence>
<protein>
    <submittedName>
        <fullName evidence="12">Sugar ABC transporter ATP-binding protein</fullName>
    </submittedName>
</protein>
<evidence type="ECO:0000313" key="12">
    <source>
        <dbReference type="EMBL" id="TZE80288.1"/>
    </source>
</evidence>
<dbReference type="PANTHER" id="PTHR43790">
    <property type="entry name" value="CARBOHYDRATE TRANSPORT ATP-BINDING PROTEIN MG119-RELATED"/>
    <property type="match status" value="1"/>
</dbReference>
<dbReference type="GO" id="GO:0015749">
    <property type="term" value="P:monosaccharide transmembrane transport"/>
    <property type="evidence" value="ECO:0007669"/>
    <property type="project" value="UniProtKB-ARBA"/>
</dbReference>
<dbReference type="InterPro" id="IPR017871">
    <property type="entry name" value="ABC_transporter-like_CS"/>
</dbReference>
<keyword evidence="13" id="KW-1185">Reference proteome</keyword>
<dbReference type="SUPFAM" id="SSF52540">
    <property type="entry name" value="P-loop containing nucleoside triphosphate hydrolases"/>
    <property type="match status" value="2"/>
</dbReference>
<dbReference type="GO" id="GO:0016887">
    <property type="term" value="F:ATP hydrolysis activity"/>
    <property type="evidence" value="ECO:0007669"/>
    <property type="project" value="InterPro"/>
</dbReference>
<dbReference type="PROSITE" id="PS50893">
    <property type="entry name" value="ABC_TRANSPORTER_2"/>
    <property type="match status" value="2"/>
</dbReference>
<evidence type="ECO:0000256" key="5">
    <source>
        <dbReference type="ARBA" id="ARBA00022597"/>
    </source>
</evidence>
<comment type="caution">
    <text evidence="12">The sequence shown here is derived from an EMBL/GenBank/DDBJ whole genome shotgun (WGS) entry which is preliminary data.</text>
</comment>
<sequence length="494" mass="54853">MPLLEMAGITKKFPGVKALDNVQLVLEKGEVLSLLGENGAGKSTLMKILSGVYRMDSGEIRVDGKPVEIKNVWDAARLGIGIIHQELSLVPDLTVYENIFLGRESKNPFTRRLNKGYLIRESERYMEELGIKMDVKQLAKNLSVAEQQMVEIAKVLSMDCRIIIMDEPTDALTTNEVKKLFEVIRALKSNGKGIIFISHKIEEIFEIADSVEVLRDGRYIGTRAVKDTTPDELINMMVGRELKDKFPKVKADAGDVVLEVRSLSVPGMLNDINFNVKKGEVLGISGLMGAGRTELGKTLFGVYRHSGDILLEGKPINIRSPEDAIKAGIVYLTENRKEEGLFLDKSVSYNITLAKLRDFTGGLNRVLKPKERRAVSELIERLRIKTPTQSQLVGNLSGGNQQKVSLARWLLTGPKVLILDEPTRGIDIGAKVEIYNIINNLKSSGTAIIMISSELPEILGISDRIIVMHKGRITGELNDFEATQEKIMKYAVNL</sequence>
<dbReference type="SMART" id="SM00382">
    <property type="entry name" value="AAA"/>
    <property type="match status" value="2"/>
</dbReference>
<evidence type="ECO:0000256" key="2">
    <source>
        <dbReference type="ARBA" id="ARBA00004533"/>
    </source>
</evidence>
<dbReference type="InterPro" id="IPR027417">
    <property type="entry name" value="P-loop_NTPase"/>
</dbReference>
<evidence type="ECO:0000313" key="13">
    <source>
        <dbReference type="Proteomes" id="UP000322976"/>
    </source>
</evidence>
<dbReference type="FunFam" id="3.40.50.300:FF:000127">
    <property type="entry name" value="Ribose import ATP-binding protein RbsA"/>
    <property type="match status" value="1"/>
</dbReference>